<keyword evidence="6" id="KW-0902">Two-component regulatory system</keyword>
<dbReference type="InterPro" id="IPR036890">
    <property type="entry name" value="HATPase_C_sf"/>
</dbReference>
<evidence type="ECO:0000256" key="2">
    <source>
        <dbReference type="ARBA" id="ARBA00012438"/>
    </source>
</evidence>
<keyword evidence="3" id="KW-0597">Phosphoprotein</keyword>
<name>A0A4Y4CY99_ZOORA</name>
<keyword evidence="4" id="KW-0808">Transferase</keyword>
<evidence type="ECO:0000313" key="11">
    <source>
        <dbReference type="EMBL" id="GEC97082.1"/>
    </source>
</evidence>
<evidence type="ECO:0000256" key="3">
    <source>
        <dbReference type="ARBA" id="ARBA00022553"/>
    </source>
</evidence>
<dbReference type="PROSITE" id="PS50112">
    <property type="entry name" value="PAS"/>
    <property type="match status" value="1"/>
</dbReference>
<dbReference type="SUPFAM" id="SSF47384">
    <property type="entry name" value="Homodimeric domain of signal transducing histidine kinase"/>
    <property type="match status" value="1"/>
</dbReference>
<dbReference type="SUPFAM" id="SSF55874">
    <property type="entry name" value="ATPase domain of HSP90 chaperone/DNA topoisomerase II/histidine kinase"/>
    <property type="match status" value="1"/>
</dbReference>
<accession>A0A4Y4CY99</accession>
<evidence type="ECO:0000256" key="4">
    <source>
        <dbReference type="ARBA" id="ARBA00022679"/>
    </source>
</evidence>
<dbReference type="Proteomes" id="UP000318422">
    <property type="component" value="Unassembled WGS sequence"/>
</dbReference>
<dbReference type="InterPro" id="IPR005467">
    <property type="entry name" value="His_kinase_dom"/>
</dbReference>
<dbReference type="SMART" id="SM00388">
    <property type="entry name" value="HisKA"/>
    <property type="match status" value="1"/>
</dbReference>
<dbReference type="CDD" id="cd00130">
    <property type="entry name" value="PAS"/>
    <property type="match status" value="1"/>
</dbReference>
<evidence type="ECO:0000256" key="6">
    <source>
        <dbReference type="ARBA" id="ARBA00023012"/>
    </source>
</evidence>
<dbReference type="InterPro" id="IPR003594">
    <property type="entry name" value="HATPase_dom"/>
</dbReference>
<dbReference type="InterPro" id="IPR000014">
    <property type="entry name" value="PAS"/>
</dbReference>
<dbReference type="InterPro" id="IPR003661">
    <property type="entry name" value="HisK_dim/P_dom"/>
</dbReference>
<dbReference type="PRINTS" id="PR00344">
    <property type="entry name" value="BCTRLSENSOR"/>
</dbReference>
<feature type="domain" description="PAC" evidence="10">
    <location>
        <begin position="142"/>
        <end position="196"/>
    </location>
</feature>
<reference evidence="11 12" key="1">
    <citation type="submission" date="2019-06" db="EMBL/GenBank/DDBJ databases">
        <title>Whole genome shotgun sequence of Zoogloea ramigera NBRC 15342.</title>
        <authorList>
            <person name="Hosoyama A."/>
            <person name="Uohara A."/>
            <person name="Ohji S."/>
            <person name="Ichikawa N."/>
        </authorList>
    </citation>
    <scope>NUCLEOTIDE SEQUENCE [LARGE SCALE GENOMIC DNA]</scope>
    <source>
        <strain evidence="11 12">NBRC 15342</strain>
    </source>
</reference>
<dbReference type="RefSeq" id="WP_141354050.1">
    <property type="nucleotide sequence ID" value="NZ_BJNV01000063.1"/>
</dbReference>
<dbReference type="EMBL" id="BJNV01000063">
    <property type="protein sequence ID" value="GEC97082.1"/>
    <property type="molecule type" value="Genomic_DNA"/>
</dbReference>
<dbReference type="Pfam" id="PF00512">
    <property type="entry name" value="HisKA"/>
    <property type="match status" value="1"/>
</dbReference>
<feature type="domain" description="PAC" evidence="10">
    <location>
        <begin position="272"/>
        <end position="324"/>
    </location>
</feature>
<dbReference type="PANTHER" id="PTHR43711">
    <property type="entry name" value="TWO-COMPONENT HISTIDINE KINASE"/>
    <property type="match status" value="1"/>
</dbReference>
<comment type="caution">
    <text evidence="11">The sequence shown here is derived from an EMBL/GenBank/DDBJ whole genome shotgun (WGS) entry which is preliminary data.</text>
</comment>
<dbReference type="SMART" id="SM00091">
    <property type="entry name" value="PAS"/>
    <property type="match status" value="1"/>
</dbReference>
<evidence type="ECO:0000313" key="12">
    <source>
        <dbReference type="Proteomes" id="UP000318422"/>
    </source>
</evidence>
<feature type="domain" description="PAS" evidence="9">
    <location>
        <begin position="60"/>
        <end position="140"/>
    </location>
</feature>
<evidence type="ECO:0000259" key="9">
    <source>
        <dbReference type="PROSITE" id="PS50112"/>
    </source>
</evidence>
<dbReference type="Pfam" id="PF08448">
    <property type="entry name" value="PAS_4"/>
    <property type="match status" value="1"/>
</dbReference>
<dbReference type="Gene3D" id="3.30.450.20">
    <property type="entry name" value="PAS domain"/>
    <property type="match status" value="2"/>
</dbReference>
<proteinExistence type="predicted"/>
<dbReference type="GO" id="GO:0000155">
    <property type="term" value="F:phosphorelay sensor kinase activity"/>
    <property type="evidence" value="ECO:0007669"/>
    <property type="project" value="InterPro"/>
</dbReference>
<dbReference type="PANTHER" id="PTHR43711:SF26">
    <property type="entry name" value="SENSOR HISTIDINE KINASE RCSC"/>
    <property type="match status" value="1"/>
</dbReference>
<dbReference type="PROSITE" id="PS50113">
    <property type="entry name" value="PAC"/>
    <property type="match status" value="2"/>
</dbReference>
<organism evidence="11 12">
    <name type="scientific">Zoogloea ramigera</name>
    <dbReference type="NCBI Taxonomy" id="350"/>
    <lineage>
        <taxon>Bacteria</taxon>
        <taxon>Pseudomonadati</taxon>
        <taxon>Pseudomonadota</taxon>
        <taxon>Betaproteobacteria</taxon>
        <taxon>Rhodocyclales</taxon>
        <taxon>Zoogloeaceae</taxon>
        <taxon>Zoogloea</taxon>
    </lineage>
</organism>
<dbReference type="CDD" id="cd00082">
    <property type="entry name" value="HisKA"/>
    <property type="match status" value="1"/>
</dbReference>
<dbReference type="Pfam" id="PF02518">
    <property type="entry name" value="HATPase_c"/>
    <property type="match status" value="1"/>
</dbReference>
<dbReference type="InterPro" id="IPR035965">
    <property type="entry name" value="PAS-like_dom_sf"/>
</dbReference>
<evidence type="ECO:0000259" key="10">
    <source>
        <dbReference type="PROSITE" id="PS50113"/>
    </source>
</evidence>
<dbReference type="InterPro" id="IPR013656">
    <property type="entry name" value="PAS_4"/>
</dbReference>
<keyword evidence="5" id="KW-0418">Kinase</keyword>
<evidence type="ECO:0000259" key="8">
    <source>
        <dbReference type="PROSITE" id="PS50109"/>
    </source>
</evidence>
<dbReference type="InterPro" id="IPR036097">
    <property type="entry name" value="HisK_dim/P_sf"/>
</dbReference>
<keyword evidence="12" id="KW-1185">Reference proteome</keyword>
<evidence type="ECO:0000256" key="7">
    <source>
        <dbReference type="SAM" id="Coils"/>
    </source>
</evidence>
<keyword evidence="7" id="KW-0175">Coiled coil</keyword>
<dbReference type="SUPFAM" id="SSF55785">
    <property type="entry name" value="PYP-like sensor domain (PAS domain)"/>
    <property type="match status" value="2"/>
</dbReference>
<feature type="domain" description="Histidine kinase" evidence="8">
    <location>
        <begin position="360"/>
        <end position="582"/>
    </location>
</feature>
<gene>
    <name evidence="11" type="ORF">ZRA01_31550</name>
</gene>
<dbReference type="InterPro" id="IPR004358">
    <property type="entry name" value="Sig_transdc_His_kin-like_C"/>
</dbReference>
<dbReference type="OrthoDB" id="8579121at2"/>
<feature type="coiled-coil region" evidence="7">
    <location>
        <begin position="1"/>
        <end position="35"/>
    </location>
</feature>
<dbReference type="SMART" id="SM00387">
    <property type="entry name" value="HATPase_c"/>
    <property type="match status" value="1"/>
</dbReference>
<evidence type="ECO:0000256" key="5">
    <source>
        <dbReference type="ARBA" id="ARBA00022777"/>
    </source>
</evidence>
<dbReference type="InterPro" id="IPR000700">
    <property type="entry name" value="PAS-assoc_C"/>
</dbReference>
<dbReference type="NCBIfam" id="TIGR00229">
    <property type="entry name" value="sensory_box"/>
    <property type="match status" value="1"/>
</dbReference>
<dbReference type="PROSITE" id="PS50109">
    <property type="entry name" value="HIS_KIN"/>
    <property type="match status" value="1"/>
</dbReference>
<protein>
    <recommendedName>
        <fullName evidence="2">histidine kinase</fullName>
        <ecNumber evidence="2">2.7.13.3</ecNumber>
    </recommendedName>
</protein>
<dbReference type="InterPro" id="IPR050736">
    <property type="entry name" value="Sensor_HK_Regulatory"/>
</dbReference>
<dbReference type="Gene3D" id="1.10.287.130">
    <property type="match status" value="1"/>
</dbReference>
<dbReference type="AlphaFoldDB" id="A0A4Y4CY99"/>
<comment type="catalytic activity">
    <reaction evidence="1">
        <text>ATP + protein L-histidine = ADP + protein N-phospho-L-histidine.</text>
        <dbReference type="EC" id="2.7.13.3"/>
    </reaction>
</comment>
<sequence>MTQPSNELERLQAEVDALRQAKASLEQQIGAVTKMMDAMVAEVTAKSRQFEERNTEQTRLGAFISNVMETMDSLLLVVDRFGNISRANAAFQRSLGIAPAALVGRSPDSLLMPETLAPLQAASPSFAAGTVLFRTILQRDGLEIETHIASRQPEAGSLHFMLRATPLYGPSGKLEGAVIVGSDITALRAREQALKDNEQRFRDFSSVSSDWYWETDAEMRFVAYAGPDRKGRPLIDIVRGKFREDFAAAEDLANRAKWDAYHDLIARREEFRDFEYRIDAQVIGNSWFSISGKPHFGPDGAFLGYRGTSKDISARKAIDAELRSHRDHLSELVAAQTADLVQAKESAERANRLKSEFLTNMSHEFRTPLHGILSYASLGLSRLGKVPEDKILGYFERIHQSGNRLSGLVNDLLSLSKLEAGRVQFELRRSDVAVVVERVQGDLAALIESRRLKIAIERRSASTVAAIDTTQFLHVVQNLLSNAIKFSPPGGTITLSYRDVMLGTHEALAIDIRDEGVGIPPGEEKRIFDKFVQSSATKTGAGGTGLGLAITQEIVIGHHGTITARNHPNGGAEFELRIPRDTPAVG</sequence>
<evidence type="ECO:0000256" key="1">
    <source>
        <dbReference type="ARBA" id="ARBA00000085"/>
    </source>
</evidence>
<dbReference type="Gene3D" id="3.30.565.10">
    <property type="entry name" value="Histidine kinase-like ATPase, C-terminal domain"/>
    <property type="match status" value="1"/>
</dbReference>
<dbReference type="EC" id="2.7.13.3" evidence="2"/>